<name>A0A8T1W3G1_9STRA</name>
<dbReference type="Proteomes" id="UP000694044">
    <property type="component" value="Unassembled WGS sequence"/>
</dbReference>
<organism evidence="1 2">
    <name type="scientific">Phytophthora pseudosyringae</name>
    <dbReference type="NCBI Taxonomy" id="221518"/>
    <lineage>
        <taxon>Eukaryota</taxon>
        <taxon>Sar</taxon>
        <taxon>Stramenopiles</taxon>
        <taxon>Oomycota</taxon>
        <taxon>Peronosporomycetes</taxon>
        <taxon>Peronosporales</taxon>
        <taxon>Peronosporaceae</taxon>
        <taxon>Phytophthora</taxon>
    </lineage>
</organism>
<sequence>MLAARAPTTSSVQVSKDAWTYALHSNILRVAGVEADEAAGVERVADTDSFINSMDKTSLFTFTARLDLGIDTCAGTTAITDAHTSATLAMRRTADVNVKPVVNILVRP</sequence>
<dbReference type="EMBL" id="JAGDFM010000094">
    <property type="protein sequence ID" value="KAG7386720.1"/>
    <property type="molecule type" value="Genomic_DNA"/>
</dbReference>
<proteinExistence type="predicted"/>
<dbReference type="AlphaFoldDB" id="A0A8T1W3G1"/>
<accession>A0A8T1W3G1</accession>
<comment type="caution">
    <text evidence="1">The sequence shown here is derived from an EMBL/GenBank/DDBJ whole genome shotgun (WGS) entry which is preliminary data.</text>
</comment>
<protein>
    <submittedName>
        <fullName evidence="1">Uncharacterized protein</fullName>
    </submittedName>
</protein>
<gene>
    <name evidence="1" type="ORF">PHYPSEUDO_015315</name>
</gene>
<evidence type="ECO:0000313" key="2">
    <source>
        <dbReference type="Proteomes" id="UP000694044"/>
    </source>
</evidence>
<keyword evidence="2" id="KW-1185">Reference proteome</keyword>
<evidence type="ECO:0000313" key="1">
    <source>
        <dbReference type="EMBL" id="KAG7386720.1"/>
    </source>
</evidence>
<reference evidence="1" key="1">
    <citation type="submission" date="2021-02" db="EMBL/GenBank/DDBJ databases">
        <authorList>
            <person name="Palmer J.M."/>
        </authorList>
    </citation>
    <scope>NUCLEOTIDE SEQUENCE</scope>
    <source>
        <strain evidence="1">SCRP734</strain>
    </source>
</reference>